<dbReference type="CDD" id="cd01449">
    <property type="entry name" value="TST_Repeat_2"/>
    <property type="match status" value="1"/>
</dbReference>
<feature type="domain" description="Rhodanese" evidence="3">
    <location>
        <begin position="21"/>
        <end position="129"/>
    </location>
</feature>
<protein>
    <recommendedName>
        <fullName evidence="2">Sulfurtransferase</fullName>
    </recommendedName>
</protein>
<accession>L0A9W1</accession>
<dbReference type="HOGENOM" id="CLU_031618_1_3_2"/>
<dbReference type="PANTHER" id="PTHR43855">
    <property type="entry name" value="THIOSULFATE SULFURTRANSFERASE"/>
    <property type="match status" value="1"/>
</dbReference>
<dbReference type="PROSITE" id="PS50206">
    <property type="entry name" value="RHODANESE_3"/>
    <property type="match status" value="2"/>
</dbReference>
<proteinExistence type="predicted"/>
<reference evidence="5" key="1">
    <citation type="submission" date="2012-03" db="EMBL/GenBank/DDBJ databases">
        <title>Complete genome of Caldisphaera lagunensis DSM 15908.</title>
        <authorList>
            <person name="Lucas S."/>
            <person name="Copeland A."/>
            <person name="Lapidus A."/>
            <person name="Glavina del Rio T."/>
            <person name="Dalin E."/>
            <person name="Tice H."/>
            <person name="Bruce D."/>
            <person name="Goodwin L."/>
            <person name="Pitluck S."/>
            <person name="Peters L."/>
            <person name="Mikhailova N."/>
            <person name="Teshima H."/>
            <person name="Kyrpides N."/>
            <person name="Mavromatis K."/>
            <person name="Ivanova N."/>
            <person name="Brettin T."/>
            <person name="Detter J.C."/>
            <person name="Han C."/>
            <person name="Larimer F."/>
            <person name="Land M."/>
            <person name="Hauser L."/>
            <person name="Markowitz V."/>
            <person name="Cheng J.-F."/>
            <person name="Hugenholtz P."/>
            <person name="Woyke T."/>
            <person name="Wu D."/>
            <person name="Spring S."/>
            <person name="Schroeder M."/>
            <person name="Brambilla E."/>
            <person name="Klenk H.-P."/>
            <person name="Eisen J.A."/>
        </authorList>
    </citation>
    <scope>NUCLEOTIDE SEQUENCE [LARGE SCALE GENOMIC DNA]</scope>
    <source>
        <strain evidence="5">DSM 15908 / JCM 11604 / IC-154</strain>
    </source>
</reference>
<dbReference type="eggNOG" id="arCOG02019">
    <property type="taxonomic scope" value="Archaea"/>
</dbReference>
<dbReference type="PANTHER" id="PTHR43855:SF1">
    <property type="entry name" value="THIOSULFATE SULFURTRANSFERASE"/>
    <property type="match status" value="1"/>
</dbReference>
<sequence length="293" mass="34141">MINVGELKEIVDNKWLLDHLKDENVRVIEVDYDPNTAFNIWHIPGSVLIRWREDLRHKVLRDFLEPEEFERLMESKGVNNNTTIILYGDYNNWFAVYAFWLFKAYGHDDVRILNGGRTKWAKDDLPIENGDKETKYKEGKYKINKVDWGSHRVFFWELLQKVTKNEIGKTTILVDVRSPKEFSGEIRAPPEYADEQTQVGGHIPGAISFPWSQAVNPDTGEFKSKEELERLFENAGIKKDKEVITYCRIGERASHTWFVLKYLLNYPSVRVYDGSWAEWGNIVGAPIKKGTEP</sequence>
<dbReference type="EMBL" id="CP003378">
    <property type="protein sequence ID" value="AFZ70641.1"/>
    <property type="molecule type" value="Genomic_DNA"/>
</dbReference>
<keyword evidence="5" id="KW-1185">Reference proteome</keyword>
<dbReference type="CDD" id="cd01448">
    <property type="entry name" value="TST_Repeat_1"/>
    <property type="match status" value="1"/>
</dbReference>
<dbReference type="SUPFAM" id="SSF52821">
    <property type="entry name" value="Rhodanese/Cell cycle control phosphatase"/>
    <property type="match status" value="2"/>
</dbReference>
<evidence type="ECO:0000313" key="5">
    <source>
        <dbReference type="Proteomes" id="UP000010469"/>
    </source>
</evidence>
<feature type="domain" description="Rhodanese" evidence="3">
    <location>
        <begin position="167"/>
        <end position="288"/>
    </location>
</feature>
<dbReference type="SMART" id="SM00450">
    <property type="entry name" value="RHOD"/>
    <property type="match status" value="2"/>
</dbReference>
<evidence type="ECO:0000313" key="4">
    <source>
        <dbReference type="EMBL" id="AFZ70641.1"/>
    </source>
</evidence>
<dbReference type="GO" id="GO:0004792">
    <property type="term" value="F:thiosulfate-cyanide sulfurtransferase activity"/>
    <property type="evidence" value="ECO:0007669"/>
    <property type="project" value="InterPro"/>
</dbReference>
<dbReference type="STRING" id="1056495.Calag_0902"/>
<dbReference type="AlphaFoldDB" id="L0A9W1"/>
<dbReference type="PROSITE" id="PS00683">
    <property type="entry name" value="RHODANESE_2"/>
    <property type="match status" value="1"/>
</dbReference>
<keyword evidence="2 4" id="KW-0808">Transferase</keyword>
<dbReference type="Proteomes" id="UP000010469">
    <property type="component" value="Chromosome"/>
</dbReference>
<evidence type="ECO:0000256" key="1">
    <source>
        <dbReference type="ARBA" id="ARBA00022737"/>
    </source>
</evidence>
<dbReference type="InterPro" id="IPR001307">
    <property type="entry name" value="Thiosulphate_STrfase_CS"/>
</dbReference>
<keyword evidence="1" id="KW-0677">Repeat</keyword>
<dbReference type="Gene3D" id="3.40.250.10">
    <property type="entry name" value="Rhodanese-like domain"/>
    <property type="match status" value="2"/>
</dbReference>
<dbReference type="GeneID" id="14212162"/>
<dbReference type="FunCoup" id="L0A9W1">
    <property type="interactions" value="127"/>
</dbReference>
<dbReference type="InterPro" id="IPR036873">
    <property type="entry name" value="Rhodanese-like_dom_sf"/>
</dbReference>
<dbReference type="RefSeq" id="WP_015232538.1">
    <property type="nucleotide sequence ID" value="NC_019791.1"/>
</dbReference>
<evidence type="ECO:0000259" key="3">
    <source>
        <dbReference type="PROSITE" id="PS50206"/>
    </source>
</evidence>
<dbReference type="KEGG" id="clg:Calag_0902"/>
<organism evidence="4 5">
    <name type="scientific">Caldisphaera lagunensis (strain DSM 15908 / JCM 11604 / ANMR 0165 / IC-154)</name>
    <dbReference type="NCBI Taxonomy" id="1056495"/>
    <lineage>
        <taxon>Archaea</taxon>
        <taxon>Thermoproteota</taxon>
        <taxon>Thermoprotei</taxon>
        <taxon>Acidilobales</taxon>
        <taxon>Caldisphaeraceae</taxon>
        <taxon>Caldisphaera</taxon>
    </lineage>
</organism>
<name>L0A9W1_CALLD</name>
<dbReference type="InterPro" id="IPR001763">
    <property type="entry name" value="Rhodanese-like_dom"/>
</dbReference>
<evidence type="ECO:0000256" key="2">
    <source>
        <dbReference type="RuleBase" id="RU000507"/>
    </source>
</evidence>
<gene>
    <name evidence="4" type="ordered locus">Calag_0902</name>
</gene>
<dbReference type="Pfam" id="PF00581">
    <property type="entry name" value="Rhodanese"/>
    <property type="match status" value="2"/>
</dbReference>
<dbReference type="InParanoid" id="L0A9W1"/>
<dbReference type="InterPro" id="IPR051126">
    <property type="entry name" value="Thiosulfate_sulfurtransferase"/>
</dbReference>